<dbReference type="Gene3D" id="3.40.50.300">
    <property type="entry name" value="P-loop containing nucleotide triphosphate hydrolases"/>
    <property type="match status" value="1"/>
</dbReference>
<proteinExistence type="predicted"/>
<evidence type="ECO:0008006" key="3">
    <source>
        <dbReference type="Google" id="ProtNLM"/>
    </source>
</evidence>
<accession>A0A382AR71</accession>
<evidence type="ECO:0000256" key="1">
    <source>
        <dbReference type="SAM" id="MobiDB-lite"/>
    </source>
</evidence>
<evidence type="ECO:0000313" key="2">
    <source>
        <dbReference type="EMBL" id="SVB03968.1"/>
    </source>
</evidence>
<dbReference type="InterPro" id="IPR027417">
    <property type="entry name" value="P-loop_NTPase"/>
</dbReference>
<name>A0A382AR71_9ZZZZ</name>
<organism evidence="2">
    <name type="scientific">marine metagenome</name>
    <dbReference type="NCBI Taxonomy" id="408172"/>
    <lineage>
        <taxon>unclassified sequences</taxon>
        <taxon>metagenomes</taxon>
        <taxon>ecological metagenomes</taxon>
    </lineage>
</organism>
<dbReference type="Gene3D" id="3.30.420.240">
    <property type="match status" value="1"/>
</dbReference>
<dbReference type="AlphaFoldDB" id="A0A382AR71"/>
<sequence length="478" mass="54930">MLDKIAGKKENTANMCARGLAKTTIFAEYLFLYIAVYGSIPGFGKIDYALYLSDSIENGVKKMRLRIERRCDNSEFLKRYITSTRFTDIRWYFKNAEGKEFVVTGHGAKTGVRGTVELNTRPQLAVLDDLLGDEDARSATIIENVENTVYSAIDYALHPNKRKIIWSGTPFNAKDPLYKAIESGVWHVNVYPVCQAFPCSREEFKGAWEDRFSYDYVNNQYIKSKGAGQLDSFNQELMLRITSEEDRLVQDSDIIWYNRSNVLKNQGAYNFYVTTDFATSDKQHADFSVINVWAYNNNGDWLWVDGFCKRALMDHTIDELFRLVQEYRPQEVGIEVTGQQGGFISWIQNEMGQRNNYFTLSKGKNSNTIGIRPTKDKMSRFQQNAVPLFKSKKIWLPEELKDSQELEELLFELSLATLKGFKSKHDDHIDTITMLAELNAWKPSEVGPQEEEDDRLEDSIMWGDDGSTKKVGDSSYFV</sequence>
<protein>
    <recommendedName>
        <fullName evidence="3">Terminase large subunit gp17-like C-terminal domain-containing protein</fullName>
    </recommendedName>
</protein>
<gene>
    <name evidence="2" type="ORF">METZ01_LOCUS156822</name>
</gene>
<dbReference type="EMBL" id="UINC01026466">
    <property type="protein sequence ID" value="SVB03968.1"/>
    <property type="molecule type" value="Genomic_DNA"/>
</dbReference>
<reference evidence="2" key="1">
    <citation type="submission" date="2018-05" db="EMBL/GenBank/DDBJ databases">
        <authorList>
            <person name="Lanie J.A."/>
            <person name="Ng W.-L."/>
            <person name="Kazmierczak K.M."/>
            <person name="Andrzejewski T.M."/>
            <person name="Davidsen T.M."/>
            <person name="Wayne K.J."/>
            <person name="Tettelin H."/>
            <person name="Glass J.I."/>
            <person name="Rusch D."/>
            <person name="Podicherti R."/>
            <person name="Tsui H.-C.T."/>
            <person name="Winkler M.E."/>
        </authorList>
    </citation>
    <scope>NUCLEOTIDE SEQUENCE</scope>
</reference>
<feature type="region of interest" description="Disordered" evidence="1">
    <location>
        <begin position="444"/>
        <end position="478"/>
    </location>
</feature>